<organism evidence="1 2">
    <name type="scientific">Paraburkholderia solisilvae</name>
    <dbReference type="NCBI Taxonomy" id="624376"/>
    <lineage>
        <taxon>Bacteria</taxon>
        <taxon>Pseudomonadati</taxon>
        <taxon>Pseudomonadota</taxon>
        <taxon>Betaproteobacteria</taxon>
        <taxon>Burkholderiales</taxon>
        <taxon>Burkholderiaceae</taxon>
        <taxon>Paraburkholderia</taxon>
    </lineage>
</organism>
<evidence type="ECO:0000313" key="1">
    <source>
        <dbReference type="EMBL" id="CAB3770018.1"/>
    </source>
</evidence>
<keyword evidence="2" id="KW-1185">Reference proteome</keyword>
<name>A0A6J5ETW6_9BURK</name>
<gene>
    <name evidence="1" type="ORF">LMG29739_05689</name>
</gene>
<reference evidence="1 2" key="1">
    <citation type="submission" date="2020-04" db="EMBL/GenBank/DDBJ databases">
        <authorList>
            <person name="De Canck E."/>
        </authorList>
    </citation>
    <scope>NUCLEOTIDE SEQUENCE [LARGE SCALE GENOMIC DNA]</scope>
    <source>
        <strain evidence="1 2">LMG 29739</strain>
    </source>
</reference>
<accession>A0A6J5ETW6</accession>
<protein>
    <recommendedName>
        <fullName evidence="3">AB hydrolase-1 domain-containing protein</fullName>
    </recommendedName>
</protein>
<dbReference type="Proteomes" id="UP000494329">
    <property type="component" value="Unassembled WGS sequence"/>
</dbReference>
<sequence>MAKRMNAKTIEVKASHLSLISQPDKITRLIMEAAGQPARAKNDAT</sequence>
<proteinExistence type="predicted"/>
<evidence type="ECO:0000313" key="2">
    <source>
        <dbReference type="Proteomes" id="UP000494329"/>
    </source>
</evidence>
<evidence type="ECO:0008006" key="3">
    <source>
        <dbReference type="Google" id="ProtNLM"/>
    </source>
</evidence>
<dbReference type="AlphaFoldDB" id="A0A6J5ETW6"/>
<dbReference type="EMBL" id="CADIKF010000067">
    <property type="protein sequence ID" value="CAB3770018.1"/>
    <property type="molecule type" value="Genomic_DNA"/>
</dbReference>